<dbReference type="Proteomes" id="UP001224775">
    <property type="component" value="Unassembled WGS sequence"/>
</dbReference>
<comment type="caution">
    <text evidence="2">The sequence shown here is derived from an EMBL/GenBank/DDBJ whole genome shotgun (WGS) entry which is preliminary data.</text>
</comment>
<sequence>NSQLCSNHQLWSLKSSSSDNNAAFEQLSGNRQKAWQHAKKPLLRIGGKGATKTHGNSLRQLLDQHTVVKVKVNPSAFEDNSLLNAFEVLKQLAVDSGANDGMELIHIRTSDKVILFGKEGTLDLIDAGDFPPPPPPPREPKEEEE</sequence>
<feature type="region of interest" description="Disordered" evidence="1">
    <location>
        <begin position="124"/>
        <end position="145"/>
    </location>
</feature>
<evidence type="ECO:0000313" key="3">
    <source>
        <dbReference type="Proteomes" id="UP001224775"/>
    </source>
</evidence>
<gene>
    <name evidence="2" type="ORF">QTG54_006842</name>
</gene>
<evidence type="ECO:0008006" key="4">
    <source>
        <dbReference type="Google" id="ProtNLM"/>
    </source>
</evidence>
<evidence type="ECO:0000313" key="2">
    <source>
        <dbReference type="EMBL" id="KAK1742277.1"/>
    </source>
</evidence>
<proteinExistence type="predicted"/>
<accession>A0AAD8YA09</accession>
<organism evidence="2 3">
    <name type="scientific">Skeletonema marinoi</name>
    <dbReference type="NCBI Taxonomy" id="267567"/>
    <lineage>
        <taxon>Eukaryota</taxon>
        <taxon>Sar</taxon>
        <taxon>Stramenopiles</taxon>
        <taxon>Ochrophyta</taxon>
        <taxon>Bacillariophyta</taxon>
        <taxon>Coscinodiscophyceae</taxon>
        <taxon>Thalassiosirophycidae</taxon>
        <taxon>Thalassiosirales</taxon>
        <taxon>Skeletonemataceae</taxon>
        <taxon>Skeletonema</taxon>
        <taxon>Skeletonema marinoi-dohrnii complex</taxon>
    </lineage>
</organism>
<keyword evidence="3" id="KW-1185">Reference proteome</keyword>
<protein>
    <recommendedName>
        <fullName evidence="4">CRM domain-containing protein</fullName>
    </recommendedName>
</protein>
<dbReference type="InterPro" id="IPR035920">
    <property type="entry name" value="YhbY-like_sf"/>
</dbReference>
<name>A0AAD8YA09_9STRA</name>
<feature type="non-terminal residue" evidence="2">
    <location>
        <position position="1"/>
    </location>
</feature>
<dbReference type="Gene3D" id="3.30.110.60">
    <property type="entry name" value="YhbY-like"/>
    <property type="match status" value="1"/>
</dbReference>
<dbReference type="SUPFAM" id="SSF75471">
    <property type="entry name" value="YhbY-like"/>
    <property type="match status" value="1"/>
</dbReference>
<reference evidence="2" key="1">
    <citation type="submission" date="2023-06" db="EMBL/GenBank/DDBJ databases">
        <title>Survivors Of The Sea: Transcriptome response of Skeletonema marinoi to long-term dormancy.</title>
        <authorList>
            <person name="Pinder M.I.M."/>
            <person name="Kourtchenko O."/>
            <person name="Robertson E.K."/>
            <person name="Larsson T."/>
            <person name="Maumus F."/>
            <person name="Osuna-Cruz C.M."/>
            <person name="Vancaester E."/>
            <person name="Stenow R."/>
            <person name="Vandepoele K."/>
            <person name="Ploug H."/>
            <person name="Bruchert V."/>
            <person name="Godhe A."/>
            <person name="Topel M."/>
        </authorList>
    </citation>
    <scope>NUCLEOTIDE SEQUENCE</scope>
    <source>
        <strain evidence="2">R05AC</strain>
    </source>
</reference>
<dbReference type="AlphaFoldDB" id="A0AAD8YA09"/>
<evidence type="ECO:0000256" key="1">
    <source>
        <dbReference type="SAM" id="MobiDB-lite"/>
    </source>
</evidence>
<dbReference type="EMBL" id="JATAAI010000011">
    <property type="protein sequence ID" value="KAK1742277.1"/>
    <property type="molecule type" value="Genomic_DNA"/>
</dbReference>